<accession>A0A9N9A503</accession>
<evidence type="ECO:0000256" key="7">
    <source>
        <dbReference type="ARBA" id="ARBA00023024"/>
    </source>
</evidence>
<dbReference type="SUPFAM" id="SSF54556">
    <property type="entry name" value="Chitinase insertion domain"/>
    <property type="match status" value="1"/>
</dbReference>
<dbReference type="GO" id="GO:0005576">
    <property type="term" value="C:extracellular region"/>
    <property type="evidence" value="ECO:0007669"/>
    <property type="project" value="UniProtKB-SubCell"/>
</dbReference>
<dbReference type="InterPro" id="IPR017853">
    <property type="entry name" value="GH"/>
</dbReference>
<dbReference type="PANTHER" id="PTHR11177">
    <property type="entry name" value="CHITINASE"/>
    <property type="match status" value="1"/>
</dbReference>
<proteinExistence type="inferred from homology"/>
<evidence type="ECO:0000256" key="10">
    <source>
        <dbReference type="ARBA" id="ARBA00023326"/>
    </source>
</evidence>
<name>A0A9N9A503_9GLOM</name>
<protein>
    <recommendedName>
        <fullName evidence="4">chitinase</fullName>
        <ecNumber evidence="4">3.2.1.14</ecNumber>
    </recommendedName>
</protein>
<evidence type="ECO:0000256" key="1">
    <source>
        <dbReference type="ARBA" id="ARBA00000822"/>
    </source>
</evidence>
<dbReference type="Gene3D" id="3.20.20.80">
    <property type="entry name" value="Glycosidases"/>
    <property type="match status" value="1"/>
</dbReference>
<feature type="domain" description="GH18" evidence="12">
    <location>
        <begin position="4"/>
        <end position="366"/>
    </location>
</feature>
<dbReference type="PANTHER" id="PTHR11177:SF317">
    <property type="entry name" value="CHITINASE 12-RELATED"/>
    <property type="match status" value="1"/>
</dbReference>
<comment type="similarity">
    <text evidence="3">Belongs to the glycosyl hydrolase 18 family. Chitinase class V subfamily.</text>
</comment>
<evidence type="ECO:0000313" key="14">
    <source>
        <dbReference type="Proteomes" id="UP000789706"/>
    </source>
</evidence>
<evidence type="ECO:0000256" key="5">
    <source>
        <dbReference type="ARBA" id="ARBA00022525"/>
    </source>
</evidence>
<organism evidence="13 14">
    <name type="scientific">Diversispora eburnea</name>
    <dbReference type="NCBI Taxonomy" id="1213867"/>
    <lineage>
        <taxon>Eukaryota</taxon>
        <taxon>Fungi</taxon>
        <taxon>Fungi incertae sedis</taxon>
        <taxon>Mucoromycota</taxon>
        <taxon>Glomeromycotina</taxon>
        <taxon>Glomeromycetes</taxon>
        <taxon>Diversisporales</taxon>
        <taxon>Diversisporaceae</taxon>
        <taxon>Diversispora</taxon>
    </lineage>
</organism>
<keyword evidence="10" id="KW-0624">Polysaccharide degradation</keyword>
<evidence type="ECO:0000313" key="13">
    <source>
        <dbReference type="EMBL" id="CAG8517824.1"/>
    </source>
</evidence>
<dbReference type="GO" id="GO:0006032">
    <property type="term" value="P:chitin catabolic process"/>
    <property type="evidence" value="ECO:0007669"/>
    <property type="project" value="UniProtKB-KW"/>
</dbReference>
<dbReference type="SUPFAM" id="SSF51445">
    <property type="entry name" value="(Trans)glycosidases"/>
    <property type="match status" value="1"/>
</dbReference>
<dbReference type="GO" id="GO:0000272">
    <property type="term" value="P:polysaccharide catabolic process"/>
    <property type="evidence" value="ECO:0007669"/>
    <property type="project" value="UniProtKB-KW"/>
</dbReference>
<dbReference type="PROSITE" id="PS01095">
    <property type="entry name" value="GH18_1"/>
    <property type="match status" value="1"/>
</dbReference>
<dbReference type="EC" id="3.2.1.14" evidence="4"/>
<dbReference type="InterPro" id="IPR001223">
    <property type="entry name" value="Glyco_hydro18_cat"/>
</dbReference>
<keyword evidence="9 11" id="KW-0326">Glycosidase</keyword>
<evidence type="ECO:0000256" key="11">
    <source>
        <dbReference type="RuleBase" id="RU000489"/>
    </source>
</evidence>
<keyword evidence="5" id="KW-0964">Secreted</keyword>
<evidence type="ECO:0000256" key="4">
    <source>
        <dbReference type="ARBA" id="ARBA00012729"/>
    </source>
</evidence>
<gene>
    <name evidence="13" type="ORF">DEBURN_LOCUS5508</name>
</gene>
<keyword evidence="8" id="KW-0119">Carbohydrate metabolism</keyword>
<evidence type="ECO:0000256" key="3">
    <source>
        <dbReference type="ARBA" id="ARBA00008682"/>
    </source>
</evidence>
<dbReference type="OrthoDB" id="76388at2759"/>
<dbReference type="SMART" id="SM00636">
    <property type="entry name" value="Glyco_18"/>
    <property type="match status" value="1"/>
</dbReference>
<sequence>MTKPKIVGYFTAWSIYARSFNVSDIDATKLTHINYAFFNLDSNGKVFSGDNWADTDKHFEGDSWNEEGNNLYGNLKQLALLKKKYRHLKILISIGGWTWSTNFGSVTANPVTRKNLVDSLVKLVKDFYIDGIDIDWEYPKTPQEGENYVKLVRELRIELDNYAKEIEERIPFLITAAMPCGPDNYNKIPLEEFSKYVNYLNLMAYDFSGSWSEITGHQSNLYDFLGIPLSVNKAVTDYLKSRVPKNKIVIGIPMYGRAFENTEGIGAKFNGIGSGSFEPGIYDYKVLPRDENSKEIYIEQLGASYSYNPVTKELITYDSPQVIGEKIKFIKDKKLNGVMFWDLSSDLSTNNTRSLLLNAFNGFNSLEHLDDSVNHLNYPLSIYDNVKKQFN</sequence>
<dbReference type="CDD" id="cd06548">
    <property type="entry name" value="GH18_chitinase"/>
    <property type="match status" value="1"/>
</dbReference>
<dbReference type="Gene3D" id="3.10.50.10">
    <property type="match status" value="1"/>
</dbReference>
<dbReference type="InterPro" id="IPR001579">
    <property type="entry name" value="Glyco_hydro_18_chit_AS"/>
</dbReference>
<dbReference type="GO" id="GO:0008843">
    <property type="term" value="F:endochitinase activity"/>
    <property type="evidence" value="ECO:0007669"/>
    <property type="project" value="UniProtKB-EC"/>
</dbReference>
<dbReference type="EMBL" id="CAJVPK010000495">
    <property type="protein sequence ID" value="CAG8517824.1"/>
    <property type="molecule type" value="Genomic_DNA"/>
</dbReference>
<dbReference type="InterPro" id="IPR050314">
    <property type="entry name" value="Glycosyl_Hydrlase_18"/>
</dbReference>
<dbReference type="PROSITE" id="PS51910">
    <property type="entry name" value="GH18_2"/>
    <property type="match status" value="1"/>
</dbReference>
<comment type="catalytic activity">
    <reaction evidence="1">
        <text>Random endo-hydrolysis of N-acetyl-beta-D-glucosaminide (1-&gt;4)-beta-linkages in chitin and chitodextrins.</text>
        <dbReference type="EC" id="3.2.1.14"/>
    </reaction>
</comment>
<evidence type="ECO:0000259" key="12">
    <source>
        <dbReference type="PROSITE" id="PS51910"/>
    </source>
</evidence>
<keyword evidence="14" id="KW-1185">Reference proteome</keyword>
<keyword evidence="7" id="KW-0146">Chitin degradation</keyword>
<dbReference type="FunFam" id="3.10.50.10:FF:000005">
    <property type="entry name" value="Endochitinase B1"/>
    <property type="match status" value="1"/>
</dbReference>
<dbReference type="AlphaFoldDB" id="A0A9N9A503"/>
<dbReference type="GO" id="GO:0008061">
    <property type="term" value="F:chitin binding"/>
    <property type="evidence" value="ECO:0007669"/>
    <property type="project" value="InterPro"/>
</dbReference>
<dbReference type="Pfam" id="PF00704">
    <property type="entry name" value="Glyco_hydro_18"/>
    <property type="match status" value="1"/>
</dbReference>
<keyword evidence="6 11" id="KW-0378">Hydrolase</keyword>
<evidence type="ECO:0000256" key="2">
    <source>
        <dbReference type="ARBA" id="ARBA00004613"/>
    </source>
</evidence>
<comment type="subcellular location">
    <subcellularLocation>
        <location evidence="2">Secreted</location>
    </subcellularLocation>
</comment>
<reference evidence="13" key="1">
    <citation type="submission" date="2021-06" db="EMBL/GenBank/DDBJ databases">
        <authorList>
            <person name="Kallberg Y."/>
            <person name="Tangrot J."/>
            <person name="Rosling A."/>
        </authorList>
    </citation>
    <scope>NUCLEOTIDE SEQUENCE</scope>
    <source>
        <strain evidence="13">AZ414A</strain>
    </source>
</reference>
<evidence type="ECO:0000256" key="8">
    <source>
        <dbReference type="ARBA" id="ARBA00023277"/>
    </source>
</evidence>
<dbReference type="InterPro" id="IPR029070">
    <property type="entry name" value="Chitinase_insertion_sf"/>
</dbReference>
<dbReference type="FunFam" id="3.20.20.80:FF:000075">
    <property type="entry name" value="Sporulation-specific chitinase"/>
    <property type="match status" value="1"/>
</dbReference>
<dbReference type="InterPro" id="IPR011583">
    <property type="entry name" value="Chitinase_II/V-like_cat"/>
</dbReference>
<evidence type="ECO:0000256" key="6">
    <source>
        <dbReference type="ARBA" id="ARBA00022801"/>
    </source>
</evidence>
<evidence type="ECO:0000256" key="9">
    <source>
        <dbReference type="ARBA" id="ARBA00023295"/>
    </source>
</evidence>
<dbReference type="Proteomes" id="UP000789706">
    <property type="component" value="Unassembled WGS sequence"/>
</dbReference>
<comment type="caution">
    <text evidence="13">The sequence shown here is derived from an EMBL/GenBank/DDBJ whole genome shotgun (WGS) entry which is preliminary data.</text>
</comment>